<feature type="region of interest" description="Disordered" evidence="11">
    <location>
        <begin position="221"/>
        <end position="246"/>
    </location>
</feature>
<evidence type="ECO:0000256" key="1">
    <source>
        <dbReference type="ARBA" id="ARBA00004651"/>
    </source>
</evidence>
<evidence type="ECO:0000256" key="12">
    <source>
        <dbReference type="SAM" id="Phobius"/>
    </source>
</evidence>
<evidence type="ECO:0000313" key="15">
    <source>
        <dbReference type="Proteomes" id="UP001497623"/>
    </source>
</evidence>
<comment type="caution">
    <text evidence="14">The sequence shown here is derived from an EMBL/GenBank/DDBJ whole genome shotgun (WGS) entry which is preliminary data.</text>
</comment>
<dbReference type="PANTHER" id="PTHR32546:SF29">
    <property type="entry name" value="G-PROTEIN COUPLED RECEPTORS FAMILY 3 PROFILE DOMAIN-CONTAINING PROTEIN"/>
    <property type="match status" value="1"/>
</dbReference>
<feature type="region of interest" description="Disordered" evidence="11">
    <location>
        <begin position="437"/>
        <end position="456"/>
    </location>
</feature>
<proteinExistence type="inferred from homology"/>
<dbReference type="Proteomes" id="UP001497623">
    <property type="component" value="Unassembled WGS sequence"/>
</dbReference>
<keyword evidence="8" id="KW-0675">Receptor</keyword>
<evidence type="ECO:0000259" key="13">
    <source>
        <dbReference type="PROSITE" id="PS50259"/>
    </source>
</evidence>
<accession>A0AAV2Q4N4</accession>
<evidence type="ECO:0000256" key="8">
    <source>
        <dbReference type="ARBA" id="ARBA00023170"/>
    </source>
</evidence>
<dbReference type="GO" id="GO:0004930">
    <property type="term" value="F:G protein-coupled receptor activity"/>
    <property type="evidence" value="ECO:0007669"/>
    <property type="project" value="UniProtKB-KW"/>
</dbReference>
<feature type="domain" description="G-protein coupled receptors family 3 profile" evidence="13">
    <location>
        <begin position="1"/>
        <end position="122"/>
    </location>
</feature>
<dbReference type="InterPro" id="IPR017978">
    <property type="entry name" value="GPCR_3_C"/>
</dbReference>
<evidence type="ECO:0000313" key="14">
    <source>
        <dbReference type="EMBL" id="CAL4069020.1"/>
    </source>
</evidence>
<keyword evidence="7 12" id="KW-0472">Membrane</keyword>
<dbReference type="GO" id="GO:0005886">
    <property type="term" value="C:plasma membrane"/>
    <property type="evidence" value="ECO:0007669"/>
    <property type="project" value="UniProtKB-SubCell"/>
</dbReference>
<keyword evidence="3" id="KW-1003">Cell membrane</keyword>
<evidence type="ECO:0000256" key="7">
    <source>
        <dbReference type="ARBA" id="ARBA00023136"/>
    </source>
</evidence>
<dbReference type="AlphaFoldDB" id="A0AAV2Q4N4"/>
<keyword evidence="9" id="KW-0325">Glycoprotein</keyword>
<feature type="transmembrane region" description="Helical" evidence="12">
    <location>
        <begin position="33"/>
        <end position="51"/>
    </location>
</feature>
<evidence type="ECO:0000256" key="3">
    <source>
        <dbReference type="ARBA" id="ARBA00022475"/>
    </source>
</evidence>
<keyword evidence="10" id="KW-0807">Transducer</keyword>
<keyword evidence="5 12" id="KW-1133">Transmembrane helix</keyword>
<organism evidence="14 15">
    <name type="scientific">Meganyctiphanes norvegica</name>
    <name type="common">Northern krill</name>
    <name type="synonym">Thysanopoda norvegica</name>
    <dbReference type="NCBI Taxonomy" id="48144"/>
    <lineage>
        <taxon>Eukaryota</taxon>
        <taxon>Metazoa</taxon>
        <taxon>Ecdysozoa</taxon>
        <taxon>Arthropoda</taxon>
        <taxon>Crustacea</taxon>
        <taxon>Multicrustacea</taxon>
        <taxon>Malacostraca</taxon>
        <taxon>Eumalacostraca</taxon>
        <taxon>Eucarida</taxon>
        <taxon>Euphausiacea</taxon>
        <taxon>Euphausiidae</taxon>
        <taxon>Meganyctiphanes</taxon>
    </lineage>
</organism>
<dbReference type="Pfam" id="PF00003">
    <property type="entry name" value="7tm_3"/>
    <property type="match status" value="1"/>
</dbReference>
<feature type="compositionally biased region" description="Polar residues" evidence="11">
    <location>
        <begin position="221"/>
        <end position="232"/>
    </location>
</feature>
<dbReference type="PANTHER" id="PTHR32546">
    <property type="entry name" value="G-PROTEIN COUPLED RECEPTOR 158-RELATED"/>
    <property type="match status" value="1"/>
</dbReference>
<evidence type="ECO:0000256" key="6">
    <source>
        <dbReference type="ARBA" id="ARBA00023040"/>
    </source>
</evidence>
<comment type="subcellular location">
    <subcellularLocation>
        <location evidence="1">Cell membrane</location>
        <topology evidence="1">Multi-pass membrane protein</topology>
    </subcellularLocation>
</comment>
<name>A0AAV2Q4N4_MEGNR</name>
<evidence type="ECO:0000256" key="10">
    <source>
        <dbReference type="ARBA" id="ARBA00023224"/>
    </source>
</evidence>
<dbReference type="InterPro" id="IPR043458">
    <property type="entry name" value="GPR158/179"/>
</dbReference>
<sequence>MDIEEFLRKVIVSMTADDLKAFLCSTDWWDHSFTIMEMMFLVWGIRLCIMVRKAPSEFNESRFISMAIYNEFLLTLFLNVSMLFLQSPANPDLLFIIFFCHTQLTITLLLALIFGSKAYLVLKGHGKAHQDDSINMSKTMGGNKYIGRGGVPGKAANNHSSNTSSEARMNEEIQEEFKRLYMQLESIKERNLRMGNRHLVTKIRAMQEAAKQADQINLKGSGQPAAINQQKPPTRESQRRPSTRRKYSDGVVIKPYVNNILDNRTDNNLCSSYKENTIALEAMVPSLVADSKNLNREHKLGDNINLKEINVEKKIPNEQRQLLNQQSISEHDLNSVEDEVVSHISKNSRDSSYDQKQYDKIHIPSSLSSQLSLDGGCRSAEILLQKSVSHNEIHTSVSPRVCRSLEHLEDGSGSGGAGATIHTGSLCSDYGVDAEDRSVRSAQSTPRRSAHHKFREVRDQEKARAFIMLNLSDRSTMTEEVTV</sequence>
<gene>
    <name evidence="14" type="ORF">MNOR_LOCUS7559</name>
</gene>
<feature type="transmembrane region" description="Helical" evidence="12">
    <location>
        <begin position="63"/>
        <end position="87"/>
    </location>
</feature>
<comment type="similarity">
    <text evidence="2">Belongs to the G-protein coupled receptor 3 family.</text>
</comment>
<dbReference type="EMBL" id="CAXKWB010003351">
    <property type="protein sequence ID" value="CAL4069020.1"/>
    <property type="molecule type" value="Genomic_DNA"/>
</dbReference>
<dbReference type="PROSITE" id="PS50259">
    <property type="entry name" value="G_PROTEIN_RECEP_F3_4"/>
    <property type="match status" value="1"/>
</dbReference>
<feature type="non-terminal residue" evidence="14">
    <location>
        <position position="483"/>
    </location>
</feature>
<keyword evidence="15" id="KW-1185">Reference proteome</keyword>
<evidence type="ECO:0000256" key="11">
    <source>
        <dbReference type="SAM" id="MobiDB-lite"/>
    </source>
</evidence>
<evidence type="ECO:0000256" key="5">
    <source>
        <dbReference type="ARBA" id="ARBA00022989"/>
    </source>
</evidence>
<protein>
    <recommendedName>
        <fullName evidence="13">G-protein coupled receptors family 3 profile domain-containing protein</fullName>
    </recommendedName>
</protein>
<feature type="transmembrane region" description="Helical" evidence="12">
    <location>
        <begin position="93"/>
        <end position="114"/>
    </location>
</feature>
<evidence type="ECO:0000256" key="2">
    <source>
        <dbReference type="ARBA" id="ARBA00007242"/>
    </source>
</evidence>
<evidence type="ECO:0000256" key="4">
    <source>
        <dbReference type="ARBA" id="ARBA00022692"/>
    </source>
</evidence>
<reference evidence="14 15" key="1">
    <citation type="submission" date="2024-05" db="EMBL/GenBank/DDBJ databases">
        <authorList>
            <person name="Wallberg A."/>
        </authorList>
    </citation>
    <scope>NUCLEOTIDE SEQUENCE [LARGE SCALE GENOMIC DNA]</scope>
</reference>
<evidence type="ECO:0000256" key="9">
    <source>
        <dbReference type="ARBA" id="ARBA00023180"/>
    </source>
</evidence>
<keyword evidence="4 12" id="KW-0812">Transmembrane</keyword>
<keyword evidence="6" id="KW-0297">G-protein coupled receptor</keyword>